<evidence type="ECO:0000313" key="5">
    <source>
        <dbReference type="EMBL" id="GCC33329.1"/>
    </source>
</evidence>
<feature type="region of interest" description="Disordered" evidence="2">
    <location>
        <begin position="670"/>
        <end position="692"/>
    </location>
</feature>
<dbReference type="GO" id="GO:0005925">
    <property type="term" value="C:focal adhesion"/>
    <property type="evidence" value="ECO:0007669"/>
    <property type="project" value="TreeGrafter"/>
</dbReference>
<feature type="compositionally biased region" description="Polar residues" evidence="2">
    <location>
        <begin position="748"/>
        <end position="771"/>
    </location>
</feature>
<dbReference type="GO" id="GO:0004672">
    <property type="term" value="F:protein kinase activity"/>
    <property type="evidence" value="ECO:0007669"/>
    <property type="project" value="TreeGrafter"/>
</dbReference>
<evidence type="ECO:0000256" key="2">
    <source>
        <dbReference type="SAM" id="MobiDB-lite"/>
    </source>
</evidence>
<gene>
    <name evidence="5" type="ORF">chiPu_0011798</name>
</gene>
<feature type="compositionally biased region" description="Polar residues" evidence="2">
    <location>
        <begin position="838"/>
        <end position="866"/>
    </location>
</feature>
<dbReference type="InterPro" id="IPR029071">
    <property type="entry name" value="Ubiquitin-like_domsf"/>
</dbReference>
<dbReference type="Gene3D" id="3.10.20.90">
    <property type="entry name" value="Phosphatidylinositol 3-kinase Catalytic Subunit, Chain A, domain 1"/>
    <property type="match status" value="1"/>
</dbReference>
<feature type="region of interest" description="Disordered" evidence="2">
    <location>
        <begin position="44"/>
        <end position="67"/>
    </location>
</feature>
<accession>A0A401SSF2</accession>
<comment type="caution">
    <text evidence="5">The sequence shown here is derived from an EMBL/GenBank/DDBJ whole genome shotgun (WGS) entry which is preliminary data.</text>
</comment>
<dbReference type="PANTHER" id="PTHR22972:SF5">
    <property type="entry name" value="INACTIVE TYROSINE-PROTEIN KINASE PEAK1"/>
    <property type="match status" value="1"/>
</dbReference>
<dbReference type="CDD" id="cd14326">
    <property type="entry name" value="UBA_UBL7"/>
    <property type="match status" value="1"/>
</dbReference>
<dbReference type="PROSITE" id="PS50053">
    <property type="entry name" value="UBIQUITIN_2"/>
    <property type="match status" value="1"/>
</dbReference>
<feature type="region of interest" description="Disordered" evidence="2">
    <location>
        <begin position="1042"/>
        <end position="1074"/>
    </location>
</feature>
<feature type="region of interest" description="Disordered" evidence="2">
    <location>
        <begin position="1107"/>
        <end position="1138"/>
    </location>
</feature>
<dbReference type="SUPFAM" id="SSF46934">
    <property type="entry name" value="UBA-like"/>
    <property type="match status" value="1"/>
</dbReference>
<dbReference type="InterPro" id="IPR051511">
    <property type="entry name" value="MitoQC_Scaffold_Kinases"/>
</dbReference>
<name>A0A401SSF2_CHIPU</name>
<feature type="region of interest" description="Disordered" evidence="2">
    <location>
        <begin position="1867"/>
        <end position="1889"/>
    </location>
</feature>
<dbReference type="SUPFAM" id="SSF54236">
    <property type="entry name" value="Ubiquitin-like"/>
    <property type="match status" value="1"/>
</dbReference>
<dbReference type="InterPro" id="IPR047878">
    <property type="entry name" value="UBL7_UBA"/>
</dbReference>
<dbReference type="Gene3D" id="1.10.8.10">
    <property type="entry name" value="DNA helicase RuvA subunit, C-terminal domain"/>
    <property type="match status" value="1"/>
</dbReference>
<dbReference type="OMA" id="MGWNRNR"/>
<evidence type="ECO:0000259" key="4">
    <source>
        <dbReference type="PROSITE" id="PS50053"/>
    </source>
</evidence>
<feature type="region of interest" description="Disordered" evidence="2">
    <location>
        <begin position="1825"/>
        <end position="1851"/>
    </location>
</feature>
<feature type="compositionally biased region" description="Polar residues" evidence="2">
    <location>
        <begin position="1186"/>
        <end position="1195"/>
    </location>
</feature>
<dbReference type="EMBL" id="BEZZ01000507">
    <property type="protein sequence ID" value="GCC33329.1"/>
    <property type="molecule type" value="Genomic_DNA"/>
</dbReference>
<reference evidence="5 6" key="1">
    <citation type="journal article" date="2018" name="Nat. Ecol. Evol.">
        <title>Shark genomes provide insights into elasmobranch evolution and the origin of vertebrates.</title>
        <authorList>
            <person name="Hara Y"/>
            <person name="Yamaguchi K"/>
            <person name="Onimaru K"/>
            <person name="Kadota M"/>
            <person name="Koyanagi M"/>
            <person name="Keeley SD"/>
            <person name="Tatsumi K"/>
            <person name="Tanaka K"/>
            <person name="Motone F"/>
            <person name="Kageyama Y"/>
            <person name="Nozu R"/>
            <person name="Adachi N"/>
            <person name="Nishimura O"/>
            <person name="Nakagawa R"/>
            <person name="Tanegashima C"/>
            <person name="Kiyatake I"/>
            <person name="Matsumoto R"/>
            <person name="Murakumo K"/>
            <person name="Nishida K"/>
            <person name="Terakita A"/>
            <person name="Kuratani S"/>
            <person name="Sato K"/>
            <person name="Hyodo S Kuraku.S."/>
        </authorList>
    </citation>
    <scope>NUCLEOTIDE SEQUENCE [LARGE SCALE GENOMIC DNA]</scope>
</reference>
<proteinExistence type="inferred from homology"/>
<evidence type="ECO:0000256" key="1">
    <source>
        <dbReference type="ARBA" id="ARBA00038349"/>
    </source>
</evidence>
<dbReference type="GO" id="GO:0015629">
    <property type="term" value="C:actin cytoskeleton"/>
    <property type="evidence" value="ECO:0007669"/>
    <property type="project" value="TreeGrafter"/>
</dbReference>
<dbReference type="OrthoDB" id="9888661at2759"/>
<feature type="compositionally biased region" description="Low complexity" evidence="2">
    <location>
        <begin position="565"/>
        <end position="580"/>
    </location>
</feature>
<dbReference type="Proteomes" id="UP000287033">
    <property type="component" value="Unassembled WGS sequence"/>
</dbReference>
<dbReference type="InterPro" id="IPR015940">
    <property type="entry name" value="UBA"/>
</dbReference>
<evidence type="ECO:0000259" key="3">
    <source>
        <dbReference type="PROSITE" id="PS50030"/>
    </source>
</evidence>
<evidence type="ECO:0000313" key="6">
    <source>
        <dbReference type="Proteomes" id="UP000287033"/>
    </source>
</evidence>
<comment type="similarity">
    <text evidence="1">Belongs to the protein kinase superfamily.</text>
</comment>
<sequence length="1968" mass="213679">MSACNAFTEHVWKPGECKNCFKPKSLHCLSAASETPPLSCKNLKTNANHSNNHRGRSGTGNFRPPVAKKPTIAVKPTMMVIDGQTVSTEMEVVESCENKQRWNRNGVLLNRKPVNNNNEENNGNSQRACNPDRVFNDRMPNNNNNGLTDVLKEIVGFEPEPHLQSKVCNRESFLGRINKCYQRSLERKLPPSCIVAGMRENAGKRVMLSSSSDIISNEGGLFCYPDWSFSSDQGVDNEASENATEERESWDESDEELLAMEIRMRGQPRFANFRANTLSPVRFRDGKKWNTVPLRKQSLQRICAVDYDDSYDEILNGYGDETLIPYGQDSMPSILSSESTSPDSSMTEGSQAGTTKTMHQQLCNGDLTSSDCKSTKFIEPDYESISENGQVSQVKQAPFKPARGTAAKSLETHKAVLALRLEEKDGKIALQSEKQEFTVNSTESSGQTVTINIIPKEEQAKPYRVVDLEPPGMCKPYTVVDVSAAMNNKKTDSSSESLQSAKTSPVSASPPTSLSSQISNQKKSSITRYQEVWTSSTSPRQKMPRVALMSSSSGPTPPPRQMSHKSAPTSPTTSNATSKTIPVKSPNLSEIKFNSYNNAGMPPFPIIIHDEPTYAQSSKHKAIKVPIVINPNAYDNLAIYKSFLGPSGSHLKKEALESVASHTYEEIGSTVRKSTDLPPAKGPSTSTERKAFGSVAQKVQEFNNAQNKGQILSQSSPHKSFGSNHSSPSRIQRTTLDSPARKEETPERQTSSGSRENASTVLSQIVASIQPPQMPPENPQTQSKANSAEELYSQPPAILEGTGDVHVRPKSLFSSQANSETEMSKVMDSTFAKGQKESILTKQVTVPTSKPSTLQSPGAPSSSPKSEQLPPFPPPRSTSSPYHAGNLLHKHFSNWGKPTSPVRTPEIESAPLNPEGRQRLQDAKPKRWISFKSFFRRRKTDEEEDKEKDKDKLIGLNGRVIHMLPPPPIQRHHLCSDQKILEPTEKLTTILNYKQELGLDAVKTEADKLDVAGIDTETPSTASEAQIMISGLQDDEKLTMGVPESEKEIGCLSSQNSPPPPPPKKCNNSLPGEVTVEDMPPQVSEVQRSAPSNQETPGTMTLLVTTGSQDEKEAGSESTDESISSATYSNLAKSPSWRAVDGSSEIYGTAPLLRATGQSRANMIPLKQPRQVKGASDDAIAFVGSTEQETMSESQPTPPPLPKKTIIRANTDPTSKDYAQKKIEGRNSGHSVNLANPLYDVEYPGDANWDASSACSSLSSDARLCDNESGDSLERAVSKSMTKTRASSTVNSTCSLTTSSCREGYSNSLDSLSEKNRIPQRPGKSIQKPQRHTLYKGIENKEEVIMKIRNLHTDSLRKLAAKCEDRFMEGQKNQLRFGLDNWSDFRLTSDKPCCEAGDAVYYTASYAKDLHNQYAIKVSAPNNYHLSLMYQNLVITNHSDSNKFVTFMKNWTESQSILSFGSTISTNAYLSKEHLNRRGRRRQPGPRLVVPLLLLLACPGDPGLPDPPLLGRLLVLLLPGRGLGQQQDLSPRLLAEAEAQQQGPFLQVQGADGGPRPRVGAGHQLQTAAPQGLHPPAPLVDAAREVVEAEGLEAGALAVELRPVLLAGRLPPLAQAAVGISAAADSAAPAVTLFIGHSRNRNYSPRDLSAPLTGTGNSLGPKSPCFPLIPSPGKLVYCGRKLKDEQTLDFYGIQAGSTIHVLKKSWPEPEQKPEPVEQAAAAREFRVLQAALHASPAYREAVFKMLANKESLDQIIVATPGLSNDPIALGVLQDKDLFVLFTDPSLLDTLISSHPALVNAMVLVLHSVTGGFLFDGLSDDEDEFHQARATASSSNPSSSRPATLGYSGSVGPRPITQSELATALALASTPESSAATPTTGTQGTASGLSPVMNSVPPAAPISHDIFSQALQQALQASNISALQNQWQPQLQQLRDMGIQDSELSLRALQATGGDIQAALELIFAGGAL</sequence>
<organism evidence="5 6">
    <name type="scientific">Chiloscyllium punctatum</name>
    <name type="common">Brownbanded bambooshark</name>
    <name type="synonym">Hemiscyllium punctatum</name>
    <dbReference type="NCBI Taxonomy" id="137246"/>
    <lineage>
        <taxon>Eukaryota</taxon>
        <taxon>Metazoa</taxon>
        <taxon>Chordata</taxon>
        <taxon>Craniata</taxon>
        <taxon>Vertebrata</taxon>
        <taxon>Chondrichthyes</taxon>
        <taxon>Elasmobranchii</taxon>
        <taxon>Galeomorphii</taxon>
        <taxon>Galeoidea</taxon>
        <taxon>Orectolobiformes</taxon>
        <taxon>Hemiscylliidae</taxon>
        <taxon>Chiloscyllium</taxon>
    </lineage>
</organism>
<feature type="compositionally biased region" description="Low complexity" evidence="2">
    <location>
        <begin position="513"/>
        <end position="526"/>
    </location>
</feature>
<feature type="domain" description="UBA" evidence="3">
    <location>
        <begin position="1921"/>
        <end position="1965"/>
    </location>
</feature>
<dbReference type="InterPro" id="IPR009060">
    <property type="entry name" value="UBA-like_sf"/>
</dbReference>
<keyword evidence="6" id="KW-1185">Reference proteome</keyword>
<feature type="region of interest" description="Disordered" evidence="2">
    <location>
        <begin position="490"/>
        <end position="585"/>
    </location>
</feature>
<feature type="compositionally biased region" description="Low complexity" evidence="2">
    <location>
        <begin position="330"/>
        <end position="348"/>
    </location>
</feature>
<dbReference type="FunFam" id="1.10.8.10:FF:000192">
    <property type="entry name" value="Ubiquitin-like 7b (bone marrow stromal cell-derived)"/>
    <property type="match status" value="1"/>
</dbReference>
<dbReference type="PANTHER" id="PTHR22972">
    <property type="entry name" value="SERINE/THREONINE PROTEIN KINASE"/>
    <property type="match status" value="1"/>
</dbReference>
<feature type="region of interest" description="Disordered" evidence="2">
    <location>
        <begin position="838"/>
        <end position="923"/>
    </location>
</feature>
<dbReference type="PROSITE" id="PS50030">
    <property type="entry name" value="UBA"/>
    <property type="match status" value="1"/>
</dbReference>
<feature type="region of interest" description="Disordered" evidence="2">
    <location>
        <begin position="1186"/>
        <end position="1214"/>
    </location>
</feature>
<feature type="compositionally biased region" description="Polar residues" evidence="2">
    <location>
        <begin position="712"/>
        <end position="737"/>
    </location>
</feature>
<feature type="domain" description="Ubiquitin-like" evidence="4">
    <location>
        <begin position="1674"/>
        <end position="1704"/>
    </location>
</feature>
<feature type="compositionally biased region" description="Polar residues" evidence="2">
    <location>
        <begin position="1121"/>
        <end position="1133"/>
    </location>
</feature>
<dbReference type="STRING" id="137246.A0A401SSF2"/>
<feature type="compositionally biased region" description="Low complexity" evidence="2">
    <location>
        <begin position="1827"/>
        <end position="1843"/>
    </location>
</feature>
<dbReference type="InterPro" id="IPR000626">
    <property type="entry name" value="Ubiquitin-like_dom"/>
</dbReference>
<feature type="compositionally biased region" description="Low complexity" evidence="2">
    <location>
        <begin position="1867"/>
        <end position="1887"/>
    </location>
</feature>
<feature type="region of interest" description="Disordered" evidence="2">
    <location>
        <begin position="327"/>
        <end position="357"/>
    </location>
</feature>
<feature type="compositionally biased region" description="Polar residues" evidence="2">
    <location>
        <begin position="494"/>
        <end position="512"/>
    </location>
</feature>
<dbReference type="SMART" id="SM00165">
    <property type="entry name" value="UBA"/>
    <property type="match status" value="1"/>
</dbReference>
<feature type="region of interest" description="Disordered" evidence="2">
    <location>
        <begin position="712"/>
        <end position="789"/>
    </location>
</feature>
<protein>
    <recommendedName>
        <fullName evidence="7">Ubiquitin-like protein 7</fullName>
    </recommendedName>
</protein>
<evidence type="ECO:0008006" key="7">
    <source>
        <dbReference type="Google" id="ProtNLM"/>
    </source>
</evidence>